<comment type="similarity">
    <text evidence="1">Belongs to the short-chain dehydrogenases/reductases (SDR) family.</text>
</comment>
<dbReference type="CDD" id="cd05233">
    <property type="entry name" value="SDR_c"/>
    <property type="match status" value="1"/>
</dbReference>
<dbReference type="InterPro" id="IPR002347">
    <property type="entry name" value="SDR_fam"/>
</dbReference>
<dbReference type="EMBL" id="MBUA01000012">
    <property type="protein sequence ID" value="MBC6491512.1"/>
    <property type="molecule type" value="Genomic_DNA"/>
</dbReference>
<organism evidence="3 4">
    <name type="scientific">Flavihumibacter stibioxidans</name>
    <dbReference type="NCBI Taxonomy" id="1834163"/>
    <lineage>
        <taxon>Bacteria</taxon>
        <taxon>Pseudomonadati</taxon>
        <taxon>Bacteroidota</taxon>
        <taxon>Chitinophagia</taxon>
        <taxon>Chitinophagales</taxon>
        <taxon>Chitinophagaceae</taxon>
        <taxon>Flavihumibacter</taxon>
    </lineage>
</organism>
<dbReference type="Pfam" id="PF13561">
    <property type="entry name" value="adh_short_C2"/>
    <property type="match status" value="1"/>
</dbReference>
<proteinExistence type="inferred from homology"/>
<dbReference type="Proteomes" id="UP000765802">
    <property type="component" value="Unassembled WGS sequence"/>
</dbReference>
<keyword evidence="4" id="KW-1185">Reference proteome</keyword>
<gene>
    <name evidence="3" type="ORF">BC349_10735</name>
</gene>
<protein>
    <submittedName>
        <fullName evidence="3">Glucose dehydrogenase</fullName>
    </submittedName>
</protein>
<dbReference type="Gene3D" id="3.40.50.720">
    <property type="entry name" value="NAD(P)-binding Rossmann-like Domain"/>
    <property type="match status" value="1"/>
</dbReference>
<dbReference type="InterPro" id="IPR036291">
    <property type="entry name" value="NAD(P)-bd_dom_sf"/>
</dbReference>
<comment type="caution">
    <text evidence="3">The sequence shown here is derived from an EMBL/GenBank/DDBJ whole genome shotgun (WGS) entry which is preliminary data.</text>
</comment>
<dbReference type="PANTHER" id="PTHR43639:SF1">
    <property type="entry name" value="SHORT-CHAIN DEHYDROGENASE_REDUCTASE FAMILY PROTEIN"/>
    <property type="match status" value="1"/>
</dbReference>
<accession>A0ABR7M978</accession>
<keyword evidence="2" id="KW-0560">Oxidoreductase</keyword>
<dbReference type="PRINTS" id="PR00081">
    <property type="entry name" value="GDHRDH"/>
</dbReference>
<evidence type="ECO:0000313" key="3">
    <source>
        <dbReference type="EMBL" id="MBC6491512.1"/>
    </source>
</evidence>
<dbReference type="PANTHER" id="PTHR43639">
    <property type="entry name" value="OXIDOREDUCTASE, SHORT-CHAIN DEHYDROGENASE/REDUCTASE FAMILY (AFU_ORTHOLOGUE AFUA_5G02870)"/>
    <property type="match status" value="1"/>
</dbReference>
<reference evidence="3 4" key="1">
    <citation type="submission" date="2016-07" db="EMBL/GenBank/DDBJ databases">
        <title>Genome analysis of Flavihumibacter stibioxidans YS-17.</title>
        <authorList>
            <person name="Shi K."/>
            <person name="Han Y."/>
            <person name="Wang G."/>
        </authorList>
    </citation>
    <scope>NUCLEOTIDE SEQUENCE [LARGE SCALE GENOMIC DNA]</scope>
    <source>
        <strain evidence="3 4">YS-17</strain>
    </source>
</reference>
<name>A0ABR7M978_9BACT</name>
<evidence type="ECO:0000256" key="1">
    <source>
        <dbReference type="ARBA" id="ARBA00006484"/>
    </source>
</evidence>
<evidence type="ECO:0000256" key="2">
    <source>
        <dbReference type="ARBA" id="ARBA00023002"/>
    </source>
</evidence>
<dbReference type="PRINTS" id="PR00080">
    <property type="entry name" value="SDRFAMILY"/>
</dbReference>
<dbReference type="SUPFAM" id="SSF51735">
    <property type="entry name" value="NAD(P)-binding Rossmann-fold domains"/>
    <property type="match status" value="1"/>
</dbReference>
<evidence type="ECO:0000313" key="4">
    <source>
        <dbReference type="Proteomes" id="UP000765802"/>
    </source>
</evidence>
<sequence>MSKKTIIVTGASTGIGKAIAKLFLDKGYNVVMNSATEEKLEKTFAEFGSPANVKLVPGDVSRKSVCEEIVATAIKYFGSVDVLVNNAGVFAPKPFLFVEETDLDKYFGVNLKGTFFTTQFAIKEMLNYNGGSVINIGTVLVDHAIAGFPATAPVVSKGGVHALTRQLAAEFGKQNIRVNTIAPGIIRSPLQGKIGIEDADGLAGLHLLNRVGEPSDIAEMVYALASSNFITGEVFNVDGGHVAGHSFQ</sequence>
<dbReference type="RefSeq" id="WP_187256793.1">
    <property type="nucleotide sequence ID" value="NZ_JBHULF010000014.1"/>
</dbReference>